<organism evidence="2 3">
    <name type="scientific">Virgibacillus indicus</name>
    <dbReference type="NCBI Taxonomy" id="2024554"/>
    <lineage>
        <taxon>Bacteria</taxon>
        <taxon>Bacillati</taxon>
        <taxon>Bacillota</taxon>
        <taxon>Bacilli</taxon>
        <taxon>Bacillales</taxon>
        <taxon>Bacillaceae</taxon>
        <taxon>Virgibacillus</taxon>
    </lineage>
</organism>
<dbReference type="RefSeq" id="WP_094884298.1">
    <property type="nucleotide sequence ID" value="NZ_NPMS01000001.1"/>
</dbReference>
<reference evidence="2 3" key="1">
    <citation type="submission" date="2017-08" db="EMBL/GenBank/DDBJ databases">
        <title>Virgibacillus indicus sp. nov. and Virgibacillus profoundi sp. nov, two moderately halophilic bacteria isolated from marine sediment by using the Microfluidic Streak Plate.</title>
        <authorList>
            <person name="Xu B."/>
            <person name="Hu B."/>
            <person name="Wang J."/>
            <person name="Zhu Y."/>
            <person name="Huang L."/>
            <person name="Du W."/>
            <person name="Huang Y."/>
        </authorList>
    </citation>
    <scope>NUCLEOTIDE SEQUENCE [LARGE SCALE GENOMIC DNA]</scope>
    <source>
        <strain evidence="2 3">IO3-P2-C2</strain>
    </source>
</reference>
<dbReference type="Proteomes" id="UP000216498">
    <property type="component" value="Unassembled WGS sequence"/>
</dbReference>
<name>A0A265NEX6_9BACI</name>
<proteinExistence type="predicted"/>
<feature type="domain" description="Transposase putative helix-turn-helix" evidence="1">
    <location>
        <begin position="1"/>
        <end position="45"/>
    </location>
</feature>
<evidence type="ECO:0000313" key="3">
    <source>
        <dbReference type="Proteomes" id="UP000216498"/>
    </source>
</evidence>
<evidence type="ECO:0000313" key="2">
    <source>
        <dbReference type="EMBL" id="OZU90588.1"/>
    </source>
</evidence>
<dbReference type="OrthoDB" id="2912686at2"/>
<dbReference type="InterPro" id="IPR021027">
    <property type="entry name" value="Transposase_put_HTH"/>
</dbReference>
<sequence>MLLNQKYEIFPSNEQRETLDTWLSYCRQAYNSALLDKQRKYEETKESYSRFAMQTQLKRDKLSWTYLKEMPPSHCRKFSVVLTMHLLNSSEKKHATRS</sequence>
<gene>
    <name evidence="2" type="ORF">CIL03_05460</name>
</gene>
<keyword evidence="3" id="KW-1185">Reference proteome</keyword>
<dbReference type="Pfam" id="PF12323">
    <property type="entry name" value="HTH_OrfB_IS605"/>
    <property type="match status" value="1"/>
</dbReference>
<accession>A0A265NEX6</accession>
<dbReference type="AlphaFoldDB" id="A0A265NEX6"/>
<dbReference type="EMBL" id="NPMS01000001">
    <property type="protein sequence ID" value="OZU90588.1"/>
    <property type="molecule type" value="Genomic_DNA"/>
</dbReference>
<evidence type="ECO:0000259" key="1">
    <source>
        <dbReference type="Pfam" id="PF12323"/>
    </source>
</evidence>
<protein>
    <recommendedName>
        <fullName evidence="1">Transposase putative helix-turn-helix domain-containing protein</fullName>
    </recommendedName>
</protein>
<comment type="caution">
    <text evidence="2">The sequence shown here is derived from an EMBL/GenBank/DDBJ whole genome shotgun (WGS) entry which is preliminary data.</text>
</comment>